<gene>
    <name evidence="1" type="ORF">AVDCRST_MAG38-1358</name>
</gene>
<name>A0A6J4RGA9_9ACTN</name>
<protein>
    <submittedName>
        <fullName evidence="1">Uncharacterized protein</fullName>
    </submittedName>
</protein>
<reference evidence="1" key="1">
    <citation type="submission" date="2020-02" db="EMBL/GenBank/DDBJ databases">
        <authorList>
            <person name="Meier V. D."/>
        </authorList>
    </citation>
    <scope>NUCLEOTIDE SEQUENCE</scope>
    <source>
        <strain evidence="1">AVDCRST_MAG38</strain>
    </source>
</reference>
<proteinExistence type="predicted"/>
<organism evidence="1">
    <name type="scientific">uncultured Solirubrobacteraceae bacterium</name>
    <dbReference type="NCBI Taxonomy" id="1162706"/>
    <lineage>
        <taxon>Bacteria</taxon>
        <taxon>Bacillati</taxon>
        <taxon>Actinomycetota</taxon>
        <taxon>Thermoleophilia</taxon>
        <taxon>Solirubrobacterales</taxon>
        <taxon>Solirubrobacteraceae</taxon>
        <taxon>environmental samples</taxon>
    </lineage>
</organism>
<sequence length="34" mass="3557">MPARSDVLSRRGLLIDPAEAARRGMPLHAAAEGA</sequence>
<dbReference type="AlphaFoldDB" id="A0A6J4RGA9"/>
<dbReference type="EMBL" id="CADCVJ010000100">
    <property type="protein sequence ID" value="CAA9471891.1"/>
    <property type="molecule type" value="Genomic_DNA"/>
</dbReference>
<accession>A0A6J4RGA9</accession>
<evidence type="ECO:0000313" key="1">
    <source>
        <dbReference type="EMBL" id="CAA9471891.1"/>
    </source>
</evidence>
<feature type="non-terminal residue" evidence="1">
    <location>
        <position position="34"/>
    </location>
</feature>